<comment type="caution">
    <text evidence="1">The sequence shown here is derived from an EMBL/GenBank/DDBJ whole genome shotgun (WGS) entry which is preliminary data.</text>
</comment>
<protein>
    <submittedName>
        <fullName evidence="1">Uncharacterized protein</fullName>
    </submittedName>
</protein>
<evidence type="ECO:0000313" key="1">
    <source>
        <dbReference type="EMBL" id="GFM35618.1"/>
    </source>
</evidence>
<name>A0A7J0BPS0_9BACT</name>
<dbReference type="AlphaFoldDB" id="A0A7J0BPS0"/>
<dbReference type="Proteomes" id="UP000503820">
    <property type="component" value="Unassembled WGS sequence"/>
</dbReference>
<gene>
    <name evidence="1" type="ORF">DSM19430T_03020</name>
</gene>
<sequence length="71" mass="8067">MAYCIENFQNSVSGVMVRVYWRCNTHVHDATLITRIERWLGTTLGGMWNVRAGSYRSNQSSPPENGLEFTG</sequence>
<proteinExistence type="predicted"/>
<reference evidence="1 2" key="1">
    <citation type="submission" date="2020-05" db="EMBL/GenBank/DDBJ databases">
        <title>Draft genome sequence of Desulfovibrio psychrotolerans JS1T.</title>
        <authorList>
            <person name="Ueno A."/>
            <person name="Tamazawa S."/>
            <person name="Tamamura S."/>
            <person name="Murakami T."/>
            <person name="Kiyama T."/>
            <person name="Inomata H."/>
            <person name="Amano Y."/>
            <person name="Miyakawa K."/>
            <person name="Tamaki H."/>
            <person name="Naganuma T."/>
            <person name="Kaneko K."/>
        </authorList>
    </citation>
    <scope>NUCLEOTIDE SEQUENCE [LARGE SCALE GENOMIC DNA]</scope>
    <source>
        <strain evidence="1 2">JS1</strain>
    </source>
</reference>
<accession>A0A7J0BPS0</accession>
<organism evidence="1 2">
    <name type="scientific">Desulfovibrio psychrotolerans</name>
    <dbReference type="NCBI Taxonomy" id="415242"/>
    <lineage>
        <taxon>Bacteria</taxon>
        <taxon>Pseudomonadati</taxon>
        <taxon>Thermodesulfobacteriota</taxon>
        <taxon>Desulfovibrionia</taxon>
        <taxon>Desulfovibrionales</taxon>
        <taxon>Desulfovibrionaceae</taxon>
        <taxon>Desulfovibrio</taxon>
    </lineage>
</organism>
<keyword evidence="2" id="KW-1185">Reference proteome</keyword>
<dbReference type="EMBL" id="BLVP01000001">
    <property type="protein sequence ID" value="GFM35618.1"/>
    <property type="molecule type" value="Genomic_DNA"/>
</dbReference>
<evidence type="ECO:0000313" key="2">
    <source>
        <dbReference type="Proteomes" id="UP000503820"/>
    </source>
</evidence>